<keyword evidence="2" id="KW-0479">Metal-binding</keyword>
<dbReference type="Gene3D" id="1.10.630.10">
    <property type="entry name" value="Cytochrome P450"/>
    <property type="match status" value="1"/>
</dbReference>
<dbReference type="InterPro" id="IPR036396">
    <property type="entry name" value="Cyt_P450_sf"/>
</dbReference>
<dbReference type="GO" id="GO:0016705">
    <property type="term" value="F:oxidoreductase activity, acting on paired donors, with incorporation or reduction of molecular oxygen"/>
    <property type="evidence" value="ECO:0007669"/>
    <property type="project" value="InterPro"/>
</dbReference>
<keyword evidence="2" id="KW-0503">Monooxygenase</keyword>
<organism evidence="3 4">
    <name type="scientific">Pseudonocardia thermophila</name>
    <dbReference type="NCBI Taxonomy" id="1848"/>
    <lineage>
        <taxon>Bacteria</taxon>
        <taxon>Bacillati</taxon>
        <taxon>Actinomycetota</taxon>
        <taxon>Actinomycetes</taxon>
        <taxon>Pseudonocardiales</taxon>
        <taxon>Pseudonocardiaceae</taxon>
        <taxon>Pseudonocardia</taxon>
    </lineage>
</organism>
<name>A0A1M6T7D1_PSETH</name>
<dbReference type="GO" id="GO:0020037">
    <property type="term" value="F:heme binding"/>
    <property type="evidence" value="ECO:0007669"/>
    <property type="project" value="InterPro"/>
</dbReference>
<gene>
    <name evidence="3" type="ORF">SAMN05443637_107203</name>
</gene>
<keyword evidence="2" id="KW-0560">Oxidoreductase</keyword>
<evidence type="ECO:0000313" key="3">
    <source>
        <dbReference type="EMBL" id="SHK52885.1"/>
    </source>
</evidence>
<dbReference type="GO" id="GO:0004497">
    <property type="term" value="F:monooxygenase activity"/>
    <property type="evidence" value="ECO:0007669"/>
    <property type="project" value="UniProtKB-KW"/>
</dbReference>
<keyword evidence="2" id="KW-0408">Iron</keyword>
<proteinExistence type="inferred from homology"/>
<dbReference type="SUPFAM" id="SSF48264">
    <property type="entry name" value="Cytochrome P450"/>
    <property type="match status" value="1"/>
</dbReference>
<dbReference type="RefSeq" id="WP_073457041.1">
    <property type="nucleotide sequence ID" value="NZ_CALGVN010000045.1"/>
</dbReference>
<dbReference type="AlphaFoldDB" id="A0A1M6T7D1"/>
<dbReference type="PROSITE" id="PS00086">
    <property type="entry name" value="CYTOCHROME_P450"/>
    <property type="match status" value="1"/>
</dbReference>
<dbReference type="Pfam" id="PF00067">
    <property type="entry name" value="p450"/>
    <property type="match status" value="1"/>
</dbReference>
<dbReference type="PANTHER" id="PTHR46696:SF6">
    <property type="entry name" value="P450, PUTATIVE (EUROFUNG)-RELATED"/>
    <property type="match status" value="1"/>
</dbReference>
<evidence type="ECO:0000313" key="4">
    <source>
        <dbReference type="Proteomes" id="UP000184363"/>
    </source>
</evidence>
<reference evidence="3 4" key="1">
    <citation type="submission" date="2016-11" db="EMBL/GenBank/DDBJ databases">
        <authorList>
            <person name="Jaros S."/>
            <person name="Januszkiewicz K."/>
            <person name="Wedrychowicz H."/>
        </authorList>
    </citation>
    <scope>NUCLEOTIDE SEQUENCE [LARGE SCALE GENOMIC DNA]</scope>
    <source>
        <strain evidence="3 4">DSM 43832</strain>
    </source>
</reference>
<sequence length="423" mass="48093">MREWQPPAHIATMTMISDYHEIDEILRSKDFRQGSHTESKPLFADSLLLLDGPEHRERRRMENPLFDRNSLLYYDHKALNPVVEKMIADCLAEAGPDGRVKVDLMVLVRAMLHRIAAATTGIDGVDTPERTERFRFFLEELGAAATVEWSKEDHAEVLRRGLALREEFVEEFFGASLERRRKLVEDYRAGRISREDLPIDLLTLLFLHWNDEWDDELPLREATLFLVAATQTTTHTLPHVILHLDEWWREHPEDRGKQFDSDFLRLAINESLRLHQPAPTLLRYATKDVTLRSGRKIAEGERVALCFVPANRQRDVFGEDADQFNPYRPPAANGARPWGLTFGGGAHVCVGRPLVTGLAKRDGAQPTEGTMLRILRALYAANVELDPNDPPVPVASSHHDTYERMPVFLSATKPAEQPAPVPA</sequence>
<comment type="similarity">
    <text evidence="1 2">Belongs to the cytochrome P450 family.</text>
</comment>
<dbReference type="InterPro" id="IPR001128">
    <property type="entry name" value="Cyt_P450"/>
</dbReference>
<keyword evidence="2" id="KW-0349">Heme</keyword>
<accession>A0A1M6T7D1</accession>
<dbReference type="EMBL" id="FRAP01000007">
    <property type="protein sequence ID" value="SHK52885.1"/>
    <property type="molecule type" value="Genomic_DNA"/>
</dbReference>
<evidence type="ECO:0000256" key="1">
    <source>
        <dbReference type="ARBA" id="ARBA00010617"/>
    </source>
</evidence>
<dbReference type="STRING" id="1848.SAMN05443637_107203"/>
<dbReference type="InterPro" id="IPR002397">
    <property type="entry name" value="Cyt_P450_B"/>
</dbReference>
<dbReference type="PRINTS" id="PR00359">
    <property type="entry name" value="BP450"/>
</dbReference>
<dbReference type="InterPro" id="IPR017972">
    <property type="entry name" value="Cyt_P450_CS"/>
</dbReference>
<keyword evidence="4" id="KW-1185">Reference proteome</keyword>
<dbReference type="PANTHER" id="PTHR46696">
    <property type="entry name" value="P450, PUTATIVE (EUROFUNG)-RELATED"/>
    <property type="match status" value="1"/>
</dbReference>
<dbReference type="GO" id="GO:0005506">
    <property type="term" value="F:iron ion binding"/>
    <property type="evidence" value="ECO:0007669"/>
    <property type="project" value="InterPro"/>
</dbReference>
<evidence type="ECO:0000256" key="2">
    <source>
        <dbReference type="RuleBase" id="RU000461"/>
    </source>
</evidence>
<dbReference type="CDD" id="cd00302">
    <property type="entry name" value="cytochrome_P450"/>
    <property type="match status" value="1"/>
</dbReference>
<dbReference type="Proteomes" id="UP000184363">
    <property type="component" value="Unassembled WGS sequence"/>
</dbReference>
<protein>
    <submittedName>
        <fullName evidence="3">Cytochrome P450</fullName>
    </submittedName>
</protein>
<dbReference type="OrthoDB" id="54272at2"/>